<keyword evidence="1" id="KW-0812">Transmembrane</keyword>
<dbReference type="AlphaFoldDB" id="A0A098LTY7"/>
<comment type="caution">
    <text evidence="2">The sequence shown here is derived from an EMBL/GenBank/DDBJ whole genome shotgun (WGS) entry which is preliminary data.</text>
</comment>
<proteinExistence type="predicted"/>
<dbReference type="OrthoDB" id="9951731at2"/>
<feature type="transmembrane region" description="Helical" evidence="1">
    <location>
        <begin position="6"/>
        <end position="26"/>
    </location>
</feature>
<dbReference type="EMBL" id="BBNY01000074">
    <property type="protein sequence ID" value="GAL90345.1"/>
    <property type="molecule type" value="Genomic_DNA"/>
</dbReference>
<evidence type="ECO:0000313" key="3">
    <source>
        <dbReference type="Proteomes" id="UP000030184"/>
    </source>
</evidence>
<accession>A0A098LTY7</accession>
<evidence type="ECO:0000313" key="2">
    <source>
        <dbReference type="EMBL" id="GAL90345.1"/>
    </source>
</evidence>
<keyword evidence="1" id="KW-0472">Membrane</keyword>
<gene>
    <name evidence="2" type="ORF">JCM19538_110</name>
</gene>
<reference evidence="3" key="1">
    <citation type="journal article" date="2014" name="Genome Announc.">
        <title>Draft Genome Sequence of Marine Flavobacterium Jejuia pallidilutea Strain 11shimoA1 and Pigmentation Mutants.</title>
        <authorList>
            <person name="Takatani N."/>
            <person name="Nakanishi M."/>
            <person name="Meirelles P."/>
            <person name="Mino S."/>
            <person name="Suda W."/>
            <person name="Oshima K."/>
            <person name="Hattori M."/>
            <person name="Ohkuma M."/>
            <person name="Hosokawa M."/>
            <person name="Miyashita K."/>
            <person name="Thompson F.L."/>
            <person name="Niwa A."/>
            <person name="Sawabe T."/>
            <person name="Sawabe T."/>
        </authorList>
    </citation>
    <scope>NUCLEOTIDE SEQUENCE [LARGE SCALE GENOMIC DNA]</scope>
    <source>
        <strain evidence="3">JCM 19538</strain>
    </source>
</reference>
<sequence length="94" mass="11094">MNFDEVFIGCLGLMVLVLIYNIMIIVSNHFIEKNLDEAKILKLQIQLFSQQEKSFELIEKEKLLDDFNASLSKRIFKILKKIISLQTFIIETYH</sequence>
<evidence type="ECO:0000256" key="1">
    <source>
        <dbReference type="SAM" id="Phobius"/>
    </source>
</evidence>
<dbReference type="RefSeq" id="WP_042246282.1">
    <property type="nucleotide sequence ID" value="NZ_BBNR01000024.1"/>
</dbReference>
<dbReference type="Proteomes" id="UP000030184">
    <property type="component" value="Unassembled WGS sequence"/>
</dbReference>
<name>A0A098LTY7_9FLAO</name>
<organism evidence="2 3">
    <name type="scientific">Jejuia pallidilutea</name>
    <dbReference type="NCBI Taxonomy" id="504487"/>
    <lineage>
        <taxon>Bacteria</taxon>
        <taxon>Pseudomonadati</taxon>
        <taxon>Bacteroidota</taxon>
        <taxon>Flavobacteriia</taxon>
        <taxon>Flavobacteriales</taxon>
        <taxon>Flavobacteriaceae</taxon>
        <taxon>Jejuia</taxon>
    </lineage>
</organism>
<keyword evidence="3" id="KW-1185">Reference proteome</keyword>
<keyword evidence="1" id="KW-1133">Transmembrane helix</keyword>
<protein>
    <submittedName>
        <fullName evidence="2">Uncharacterized protein</fullName>
    </submittedName>
</protein>